<accession>A0A239TFP3</accession>
<evidence type="ECO:0000313" key="1">
    <source>
        <dbReference type="EMBL" id="GEP83615.1"/>
    </source>
</evidence>
<dbReference type="RefSeq" id="WP_126557828.1">
    <property type="nucleotide sequence ID" value="NZ_BKAR01000002.1"/>
</dbReference>
<dbReference type="Pfam" id="PF16935">
    <property type="entry name" value="Hol_Tox"/>
    <property type="match status" value="1"/>
</dbReference>
<keyword evidence="2" id="KW-1185">Reference proteome</keyword>
<evidence type="ECO:0000313" key="2">
    <source>
        <dbReference type="Proteomes" id="UP000321736"/>
    </source>
</evidence>
<organism evidence="1 2">
    <name type="scientific">Staphylococcus piscifermentans</name>
    <dbReference type="NCBI Taxonomy" id="70258"/>
    <lineage>
        <taxon>Bacteria</taxon>
        <taxon>Bacillati</taxon>
        <taxon>Bacillota</taxon>
        <taxon>Bacilli</taxon>
        <taxon>Bacillales</taxon>
        <taxon>Staphylococcaceae</taxon>
        <taxon>Staphylococcus</taxon>
    </lineage>
</organism>
<gene>
    <name evidence="1" type="ORF">SPI02_02000</name>
</gene>
<dbReference type="InterPro" id="IPR031616">
    <property type="entry name" value="BsrE-like"/>
</dbReference>
<protein>
    <recommendedName>
        <fullName evidence="3">Holin-like toxin</fullName>
    </recommendedName>
</protein>
<name>A0A239TFP3_9STAP</name>
<dbReference type="EMBL" id="BKAR01000002">
    <property type="protein sequence ID" value="GEP83615.1"/>
    <property type="molecule type" value="Genomic_DNA"/>
</dbReference>
<proteinExistence type="predicted"/>
<dbReference type="Proteomes" id="UP000321736">
    <property type="component" value="Unassembled WGS sequence"/>
</dbReference>
<dbReference type="AlphaFoldDB" id="A0A239TFP3"/>
<sequence length="45" mass="5196">MASLNLERIGQMSVYETISIMIAFCELQITILIFIITYIAEKDKK</sequence>
<reference evidence="1 2" key="1">
    <citation type="submission" date="2019-07" db="EMBL/GenBank/DDBJ databases">
        <title>Whole genome shotgun sequence of Staphylococcus piscifermentans NBRC 109625.</title>
        <authorList>
            <person name="Hosoyama A."/>
            <person name="Uohara A."/>
            <person name="Ohji S."/>
            <person name="Ichikawa N."/>
        </authorList>
    </citation>
    <scope>NUCLEOTIDE SEQUENCE [LARGE SCALE GENOMIC DNA]</scope>
    <source>
        <strain evidence="1 2">NBRC 109625</strain>
    </source>
</reference>
<comment type="caution">
    <text evidence="1">The sequence shown here is derived from an EMBL/GenBank/DDBJ whole genome shotgun (WGS) entry which is preliminary data.</text>
</comment>
<evidence type="ECO:0008006" key="3">
    <source>
        <dbReference type="Google" id="ProtNLM"/>
    </source>
</evidence>